<comment type="caution">
    <text evidence="4">The sequence shown here is derived from an EMBL/GenBank/DDBJ whole genome shotgun (WGS) entry which is preliminary data.</text>
</comment>
<feature type="region of interest" description="Disordered" evidence="2">
    <location>
        <begin position="286"/>
        <end position="311"/>
    </location>
</feature>
<dbReference type="InterPro" id="IPR013103">
    <property type="entry name" value="RVT_2"/>
</dbReference>
<dbReference type="Proteomes" id="UP001151760">
    <property type="component" value="Unassembled WGS sequence"/>
</dbReference>
<proteinExistence type="predicted"/>
<feature type="domain" description="Reverse transcriptase Ty1/copia-type" evidence="3">
    <location>
        <begin position="403"/>
        <end position="481"/>
    </location>
</feature>
<evidence type="ECO:0000313" key="4">
    <source>
        <dbReference type="EMBL" id="GJT22381.1"/>
    </source>
</evidence>
<protein>
    <submittedName>
        <fullName evidence="4">Retrovirus-related pol polyprotein from transposon TNT 1-94</fullName>
    </submittedName>
</protein>
<name>A0ABQ5C8S8_9ASTR</name>
<accession>A0ABQ5C8S8</accession>
<sequence>MVNESLTAELEIYKERVTIFEQRLNVDLNKREKLIDSQMDDLIRNRNAKFAAFQQEIDTLKENLSNQVKEKESLSTTLTLFKTECKEKESKYMDKEFVLENQNKELENTHSKLYQSTQAMHMLMKPYIFYDNTHKQAFGYQNQFHLKKAQRIKPTLYDEQAFWLKYSNYNPDTSVKSHTLLELKLLVNFLRKPDLTYLYVFGALCYPTNDGEDLGPGPTLMNPRIISLGLVQNIPSSTPYVTPTKNDWEIFFQPIFDEYLNPPLCVDLQVPAVVAPELAVSISTPASTTIDQDAPSTSTSQTNQETPYPVIPPGVEEADHDIKVAHMDNNPYVDFLILEPSSEESSSQNYKEGLIESYWIKAMQEKLNEFEHLELWELVPHPDHVMIITFKWKYKVKLDKLGVVRLEAIRIFIAFTAHINMIIYQMDVKTVFLNGILHEEVYVSQPDGFVDPKNPNHVYKVKKALYGLKQAPRAWREDVDDGQTIILSWTVNFTKSRGIFLNQSKYALESLKKYGMETCDPMDTHMLKKSKLDEDPQGKAVDPTRYRGMMGTLMHLTSSRPDLVFAVCMCARY</sequence>
<dbReference type="EMBL" id="BQNB010013964">
    <property type="protein sequence ID" value="GJT22381.1"/>
    <property type="molecule type" value="Genomic_DNA"/>
</dbReference>
<evidence type="ECO:0000256" key="2">
    <source>
        <dbReference type="SAM" id="MobiDB-lite"/>
    </source>
</evidence>
<reference evidence="4" key="2">
    <citation type="submission" date="2022-01" db="EMBL/GenBank/DDBJ databases">
        <authorList>
            <person name="Yamashiro T."/>
            <person name="Shiraishi A."/>
            <person name="Satake H."/>
            <person name="Nakayama K."/>
        </authorList>
    </citation>
    <scope>NUCLEOTIDE SEQUENCE</scope>
</reference>
<dbReference type="Pfam" id="PF07727">
    <property type="entry name" value="RVT_2"/>
    <property type="match status" value="1"/>
</dbReference>
<feature type="coiled-coil region" evidence="1">
    <location>
        <begin position="3"/>
        <end position="77"/>
    </location>
</feature>
<evidence type="ECO:0000313" key="5">
    <source>
        <dbReference type="Proteomes" id="UP001151760"/>
    </source>
</evidence>
<keyword evidence="5" id="KW-1185">Reference proteome</keyword>
<keyword evidence="1" id="KW-0175">Coiled coil</keyword>
<feature type="compositionally biased region" description="Polar residues" evidence="2">
    <location>
        <begin position="286"/>
        <end position="306"/>
    </location>
</feature>
<evidence type="ECO:0000259" key="3">
    <source>
        <dbReference type="Pfam" id="PF07727"/>
    </source>
</evidence>
<reference evidence="4" key="1">
    <citation type="journal article" date="2022" name="Int. J. Mol. Sci.">
        <title>Draft Genome of Tanacetum Coccineum: Genomic Comparison of Closely Related Tanacetum-Family Plants.</title>
        <authorList>
            <person name="Yamashiro T."/>
            <person name="Shiraishi A."/>
            <person name="Nakayama K."/>
            <person name="Satake H."/>
        </authorList>
    </citation>
    <scope>NUCLEOTIDE SEQUENCE</scope>
</reference>
<evidence type="ECO:0000256" key="1">
    <source>
        <dbReference type="SAM" id="Coils"/>
    </source>
</evidence>
<organism evidence="4 5">
    <name type="scientific">Tanacetum coccineum</name>
    <dbReference type="NCBI Taxonomy" id="301880"/>
    <lineage>
        <taxon>Eukaryota</taxon>
        <taxon>Viridiplantae</taxon>
        <taxon>Streptophyta</taxon>
        <taxon>Embryophyta</taxon>
        <taxon>Tracheophyta</taxon>
        <taxon>Spermatophyta</taxon>
        <taxon>Magnoliopsida</taxon>
        <taxon>eudicotyledons</taxon>
        <taxon>Gunneridae</taxon>
        <taxon>Pentapetalae</taxon>
        <taxon>asterids</taxon>
        <taxon>campanulids</taxon>
        <taxon>Asterales</taxon>
        <taxon>Asteraceae</taxon>
        <taxon>Asteroideae</taxon>
        <taxon>Anthemideae</taxon>
        <taxon>Anthemidinae</taxon>
        <taxon>Tanacetum</taxon>
    </lineage>
</organism>
<gene>
    <name evidence="4" type="ORF">Tco_0892318</name>
</gene>